<dbReference type="EMBL" id="CP113520">
    <property type="protein sequence ID" value="WAJ26358.1"/>
    <property type="molecule type" value="Genomic_DNA"/>
</dbReference>
<gene>
    <name evidence="1" type="ORF">OXU80_15810</name>
</gene>
<evidence type="ECO:0000313" key="2">
    <source>
        <dbReference type="Proteomes" id="UP001163223"/>
    </source>
</evidence>
<keyword evidence="2" id="KW-1185">Reference proteome</keyword>
<protein>
    <submittedName>
        <fullName evidence="1">Uncharacterized protein</fullName>
    </submittedName>
</protein>
<proteinExistence type="predicted"/>
<accession>A0ACD4NHS5</accession>
<reference evidence="1" key="1">
    <citation type="submission" date="2022-11" db="EMBL/GenBank/DDBJ databases">
        <title>beta-Carotene-producing bacterium, Jeongeuplla avenae sp. nov., alleviates the salt stress of Arabidopsis seedlings.</title>
        <authorList>
            <person name="Jiang L."/>
            <person name="Lee J."/>
        </authorList>
    </citation>
    <scope>NUCLEOTIDE SEQUENCE</scope>
    <source>
        <strain evidence="1">DY_R2A_6</strain>
    </source>
</reference>
<dbReference type="Proteomes" id="UP001163223">
    <property type="component" value="Chromosome"/>
</dbReference>
<evidence type="ECO:0000313" key="1">
    <source>
        <dbReference type="EMBL" id="WAJ26358.1"/>
    </source>
</evidence>
<sequence length="71" mass="7579">MSKHLRAGSPGAVRPIDDLERDPGINQSKGVWMAGAEPEDIAGDNTFEGDVENDVDDTGAVDPARMGRTNR</sequence>
<name>A0ACD4NHS5_9HYPH</name>
<organism evidence="1 2">
    <name type="scientific">Antarcticirhabdus aurantiaca</name>
    <dbReference type="NCBI Taxonomy" id="2606717"/>
    <lineage>
        <taxon>Bacteria</taxon>
        <taxon>Pseudomonadati</taxon>
        <taxon>Pseudomonadota</taxon>
        <taxon>Alphaproteobacteria</taxon>
        <taxon>Hyphomicrobiales</taxon>
        <taxon>Aurantimonadaceae</taxon>
        <taxon>Antarcticirhabdus</taxon>
    </lineage>
</organism>